<evidence type="ECO:0000313" key="2">
    <source>
        <dbReference type="RefSeq" id="XP_073779165.1"/>
    </source>
</evidence>
<sequence>MPLRFRSFVPYTLPGVLALIGWWWYISRKKERITSHDSEEDSLMGLRTSSGEGSNGMVDKSCPASSSTHRKTSQDRVKAKEHRPVEQEVVAEIHTPVLKATAGEALGTPPVVLASGQLSAPHSGTKSVPPKSHPETTSQTTPVSSSTPTKTVEETPHHKGPDVATDARPSSQLPPASTDSIKKQVENQTLTSQRSVELAKAERPEPEGEVATESLATTCAQNLQADISKDELASTISSTESEAVLLETCSPKTPLNLTSFPNSTSTPLSESSTGAQHHENGDLGLPAETSPDLQELQRLAAGLITEVISAATQEVMAVSSCESRYSKGSEASDDSTLALNGKEESSQLPKSAESRAAQIAEEIVNGCLAPSLWKMPENEKDRGLLSVPSGEQLESTPTLAKLQAEEALVEDSGCSTCQSEDGVSSEDLHSTGLSSTVSESKEDLIQISGTCKATEGQEDRLHESLALIAPQESPLTAENVATVCEAARLNGTGLRNGAASEVDADQSGGSDVNSMDSVDSCSTLGAGDGQLSASQTCQSQSSELIVWEIEVPKHLVGRLIGKQGRYVSFLKQSSGAKIYISTLPYTQEFQICHIEGTQQQVDKALALIGKKFKDLDLTNLYAPPPPPLTLPSLPMTSWLLLPSGVTVEVIVVNIVSAGHVFVQQHTHPTYHALRSLDQQMFLCYSQPGTPPLPSPVEVGVICAAPAVDGAWWRAQVISFYKDSTEVEIRYVDYGGYDRVKIDTLRQIRSDFVTLPFQGTEVLLDNIAPLPGEDRFSAEANSALEEMTRGVPLLAQVTNYDNNTGLPLVHRVLHHHLLKCASLAPGINFFLLSFLICFPLHTAFFCFLFSFLSPLRKKFTVRKKRKSQSSSYRTTNKDSSVIDFVLL</sequence>
<dbReference type="RefSeq" id="XP_073779165.1">
    <property type="nucleotide sequence ID" value="XM_073923064.1"/>
</dbReference>
<organism evidence="1 2">
    <name type="scientific">Danio rerio</name>
    <name type="common">Zebrafish</name>
    <name type="synonym">Brachydanio rerio</name>
    <dbReference type="NCBI Taxonomy" id="7955"/>
    <lineage>
        <taxon>Eukaryota</taxon>
        <taxon>Metazoa</taxon>
        <taxon>Chordata</taxon>
        <taxon>Craniata</taxon>
        <taxon>Vertebrata</taxon>
        <taxon>Euteleostomi</taxon>
        <taxon>Actinopterygii</taxon>
        <taxon>Neopterygii</taxon>
        <taxon>Teleostei</taxon>
        <taxon>Ostariophysi</taxon>
        <taxon>Cypriniformes</taxon>
        <taxon>Danionidae</taxon>
        <taxon>Danioninae</taxon>
        <taxon>Danio</taxon>
    </lineage>
</organism>
<protein>
    <submittedName>
        <fullName evidence="2">A kinase (PRKA) anchor protein 1b isoform X1</fullName>
    </submittedName>
</protein>
<accession>A0AC58HB09</accession>
<gene>
    <name evidence="2" type="primary">akap1b</name>
    <name evidence="2" type="synonym">akap1</name>
    <name evidence="2" type="synonym">fa08b04</name>
    <name evidence="2" type="synonym">wu:fa08b04</name>
</gene>
<evidence type="ECO:0000313" key="1">
    <source>
        <dbReference type="Proteomes" id="UP000000437"/>
    </source>
</evidence>
<reference evidence="2" key="1">
    <citation type="submission" date="2025-08" db="UniProtKB">
        <authorList>
            <consortium name="RefSeq"/>
        </authorList>
    </citation>
    <scope>IDENTIFICATION</scope>
    <source>
        <strain evidence="2">Tuebingen</strain>
        <tissue evidence="2">Fibroblasts and whole tissue</tissue>
    </source>
</reference>
<dbReference type="Proteomes" id="UP000000437">
    <property type="component" value="Chromosome 15"/>
</dbReference>
<keyword evidence="2" id="KW-0808">Transferase</keyword>
<name>A0AC58HB09_DANRE</name>
<proteinExistence type="predicted"/>
<keyword evidence="1" id="KW-1185">Reference proteome</keyword>
<keyword evidence="2" id="KW-0418">Kinase</keyword>